<dbReference type="Pfam" id="PF13377">
    <property type="entry name" value="Peripla_BP_3"/>
    <property type="match status" value="1"/>
</dbReference>
<keyword evidence="3" id="KW-0804">Transcription</keyword>
<dbReference type="EMBL" id="PYGE01000004">
    <property type="protein sequence ID" value="PSL05239.1"/>
    <property type="molecule type" value="Genomic_DNA"/>
</dbReference>
<evidence type="ECO:0000256" key="3">
    <source>
        <dbReference type="ARBA" id="ARBA00023163"/>
    </source>
</evidence>
<evidence type="ECO:0000256" key="1">
    <source>
        <dbReference type="ARBA" id="ARBA00023015"/>
    </source>
</evidence>
<reference evidence="5 6" key="1">
    <citation type="submission" date="2018-03" db="EMBL/GenBank/DDBJ databases">
        <title>Genomic Encyclopedia of Archaeal and Bacterial Type Strains, Phase II (KMG-II): from individual species to whole genera.</title>
        <authorList>
            <person name="Goeker M."/>
        </authorList>
    </citation>
    <scope>NUCLEOTIDE SEQUENCE [LARGE SCALE GENOMIC DNA]</scope>
    <source>
        <strain evidence="5 6">DSM 45211</strain>
    </source>
</reference>
<dbReference type="InterPro" id="IPR010982">
    <property type="entry name" value="Lambda_DNA-bd_dom_sf"/>
</dbReference>
<dbReference type="PANTHER" id="PTHR30146:SF109">
    <property type="entry name" value="HTH-TYPE TRANSCRIPTIONAL REGULATOR GALS"/>
    <property type="match status" value="1"/>
</dbReference>
<dbReference type="SMART" id="SM00354">
    <property type="entry name" value="HTH_LACI"/>
    <property type="match status" value="1"/>
</dbReference>
<comment type="caution">
    <text evidence="5">The sequence shown here is derived from an EMBL/GenBank/DDBJ whole genome shotgun (WGS) entry which is preliminary data.</text>
</comment>
<dbReference type="CDD" id="cd01392">
    <property type="entry name" value="HTH_LacI"/>
    <property type="match status" value="1"/>
</dbReference>
<name>A0A2P8E6Z5_9ACTN</name>
<evidence type="ECO:0000313" key="6">
    <source>
        <dbReference type="Proteomes" id="UP000243528"/>
    </source>
</evidence>
<dbReference type="OrthoDB" id="9798934at2"/>
<dbReference type="InterPro" id="IPR028082">
    <property type="entry name" value="Peripla_BP_I"/>
</dbReference>
<feature type="domain" description="HTH lacI-type" evidence="4">
    <location>
        <begin position="13"/>
        <end position="67"/>
    </location>
</feature>
<evidence type="ECO:0000256" key="2">
    <source>
        <dbReference type="ARBA" id="ARBA00023125"/>
    </source>
</evidence>
<evidence type="ECO:0000259" key="4">
    <source>
        <dbReference type="PROSITE" id="PS50932"/>
    </source>
</evidence>
<dbReference type="GO" id="GO:0003700">
    <property type="term" value="F:DNA-binding transcription factor activity"/>
    <property type="evidence" value="ECO:0007669"/>
    <property type="project" value="TreeGrafter"/>
</dbReference>
<dbReference type="GO" id="GO:0000976">
    <property type="term" value="F:transcription cis-regulatory region binding"/>
    <property type="evidence" value="ECO:0007669"/>
    <property type="project" value="TreeGrafter"/>
</dbReference>
<accession>A0A2P8E6Z5</accession>
<gene>
    <name evidence="5" type="ORF">CLV30_104105</name>
</gene>
<keyword evidence="1" id="KW-0805">Transcription regulation</keyword>
<sequence>MVEGTRPAGARAVTLSDVARLAGVSVPTASKALNGRSQVRAETRERVFEAAEQLSFQPNQLARGLLAGRSGTVGLLTSDLEGRFSIPIMMGAEDAFGAGQVAVFLCDARGDAIREQHHVQALLSRRIDGLIVVGSRTDPRPSLGPDLPVPVVYAYAPSDQADDTSIVVDNVGAGRQAVEHLLACGRRRVAHVTGDPGYGASRERAEGALAALDEAGTALVGGVRYGTWSEGWGRAATSMLLDQHPDVDAILAGSDQVARGVVDVLRERGREIPGDVAVMGFDNWEILTTNARPPLTSIDMNFERLGRVAAQRLFAAIDGAPPGGVEALPTRLVIRESTAPQT</sequence>
<dbReference type="Pfam" id="PF00356">
    <property type="entry name" value="LacI"/>
    <property type="match status" value="1"/>
</dbReference>
<dbReference type="InterPro" id="IPR046335">
    <property type="entry name" value="LacI/GalR-like_sensor"/>
</dbReference>
<dbReference type="Proteomes" id="UP000243528">
    <property type="component" value="Unassembled WGS sequence"/>
</dbReference>
<proteinExistence type="predicted"/>
<protein>
    <submittedName>
        <fullName evidence="5">LacI family transcriptional regulator</fullName>
    </submittedName>
</protein>
<organism evidence="5 6">
    <name type="scientific">Haloactinopolyspora alba</name>
    <dbReference type="NCBI Taxonomy" id="648780"/>
    <lineage>
        <taxon>Bacteria</taxon>
        <taxon>Bacillati</taxon>
        <taxon>Actinomycetota</taxon>
        <taxon>Actinomycetes</taxon>
        <taxon>Jiangellales</taxon>
        <taxon>Jiangellaceae</taxon>
        <taxon>Haloactinopolyspora</taxon>
    </lineage>
</organism>
<dbReference type="PANTHER" id="PTHR30146">
    <property type="entry name" value="LACI-RELATED TRANSCRIPTIONAL REPRESSOR"/>
    <property type="match status" value="1"/>
</dbReference>
<dbReference type="SUPFAM" id="SSF47413">
    <property type="entry name" value="lambda repressor-like DNA-binding domains"/>
    <property type="match status" value="1"/>
</dbReference>
<dbReference type="SUPFAM" id="SSF53822">
    <property type="entry name" value="Periplasmic binding protein-like I"/>
    <property type="match status" value="1"/>
</dbReference>
<dbReference type="Gene3D" id="1.10.260.40">
    <property type="entry name" value="lambda repressor-like DNA-binding domains"/>
    <property type="match status" value="1"/>
</dbReference>
<dbReference type="AlphaFoldDB" id="A0A2P8E6Z5"/>
<dbReference type="PROSITE" id="PS50932">
    <property type="entry name" value="HTH_LACI_2"/>
    <property type="match status" value="1"/>
</dbReference>
<keyword evidence="6" id="KW-1185">Reference proteome</keyword>
<evidence type="ECO:0000313" key="5">
    <source>
        <dbReference type="EMBL" id="PSL05239.1"/>
    </source>
</evidence>
<dbReference type="CDD" id="cd06288">
    <property type="entry name" value="PBP1_sucrose_transcription_regulator"/>
    <property type="match status" value="1"/>
</dbReference>
<dbReference type="PROSITE" id="PS00356">
    <property type="entry name" value="HTH_LACI_1"/>
    <property type="match status" value="1"/>
</dbReference>
<dbReference type="InterPro" id="IPR000843">
    <property type="entry name" value="HTH_LacI"/>
</dbReference>
<dbReference type="RefSeq" id="WP_106536499.1">
    <property type="nucleotide sequence ID" value="NZ_ML142899.1"/>
</dbReference>
<keyword evidence="2" id="KW-0238">DNA-binding</keyword>
<dbReference type="Gene3D" id="3.40.50.2300">
    <property type="match status" value="2"/>
</dbReference>